<protein>
    <submittedName>
        <fullName evidence="2">Uncharacterized protein</fullName>
    </submittedName>
</protein>
<reference evidence="2" key="1">
    <citation type="submission" date="2015-10" db="EMBL/GenBank/DDBJ databases">
        <title>Evolution of the mating-type locus in an isomorphic haploid-diploid life cycle and isogamy.</title>
        <authorList>
            <person name="Yamazaki T."/>
            <person name="Suzuki R."/>
            <person name="Ichihara K."/>
            <person name="Toyoda A."/>
            <person name="Kuwano K."/>
            <person name="Kawano S."/>
        </authorList>
    </citation>
    <scope>NUCLEOTIDE SEQUENCE</scope>
    <source>
        <strain evidence="2">MGEC-1</strain>
    </source>
</reference>
<evidence type="ECO:0000313" key="2">
    <source>
        <dbReference type="EMBL" id="BAV58360.1"/>
    </source>
</evidence>
<accession>A0A1C9ZWI1</accession>
<name>A0A1C9ZWI1_9CHLO</name>
<organism evidence="2">
    <name type="scientific">Ulva partita</name>
    <dbReference type="NCBI Taxonomy" id="1605170"/>
    <lineage>
        <taxon>Eukaryota</taxon>
        <taxon>Viridiplantae</taxon>
        <taxon>Chlorophyta</taxon>
        <taxon>core chlorophytes</taxon>
        <taxon>Ulvophyceae</taxon>
        <taxon>OUU clade</taxon>
        <taxon>Ulvales</taxon>
        <taxon>Ulvaceae</taxon>
        <taxon>Ulva</taxon>
    </lineage>
</organism>
<gene>
    <name evidence="2" type="primary">8609f</name>
</gene>
<feature type="region of interest" description="Disordered" evidence="1">
    <location>
        <begin position="1"/>
        <end position="21"/>
    </location>
</feature>
<proteinExistence type="evidence at transcript level"/>
<dbReference type="AlphaFoldDB" id="A0A1C9ZWI1"/>
<evidence type="ECO:0000256" key="1">
    <source>
        <dbReference type="SAM" id="MobiDB-lite"/>
    </source>
</evidence>
<sequence length="69" mass="7886">MYFQMTDRYHGPHKFSQSVPQHKRYQEHHICHGSKPLLAKFGRGELATGLYAPSVQVDSRLRATMSASL</sequence>
<dbReference type="EMBL" id="LC088672">
    <property type="protein sequence ID" value="BAV58360.1"/>
    <property type="molecule type" value="mRNA"/>
</dbReference>